<evidence type="ECO:0000256" key="2">
    <source>
        <dbReference type="PROSITE-ProRule" id="PRU00504"/>
    </source>
</evidence>
<dbReference type="InterPro" id="IPR003323">
    <property type="entry name" value="OTU_dom"/>
</dbReference>
<feature type="repeat" description="NHL" evidence="2">
    <location>
        <begin position="1137"/>
        <end position="1168"/>
    </location>
</feature>
<accession>A0A819D4B8</accession>
<dbReference type="Proteomes" id="UP000663891">
    <property type="component" value="Unassembled WGS sequence"/>
</dbReference>
<dbReference type="Proteomes" id="UP000663881">
    <property type="component" value="Unassembled WGS sequence"/>
</dbReference>
<organism evidence="6 7">
    <name type="scientific">Adineta steineri</name>
    <dbReference type="NCBI Taxonomy" id="433720"/>
    <lineage>
        <taxon>Eukaryota</taxon>
        <taxon>Metazoa</taxon>
        <taxon>Spiralia</taxon>
        <taxon>Gnathifera</taxon>
        <taxon>Rotifera</taxon>
        <taxon>Eurotatoria</taxon>
        <taxon>Bdelloidea</taxon>
        <taxon>Adinetida</taxon>
        <taxon>Adinetidae</taxon>
        <taxon>Adineta</taxon>
    </lineage>
</organism>
<dbReference type="PANTHER" id="PTHR31594">
    <property type="entry name" value="AIG1-TYPE G DOMAIN-CONTAINING PROTEIN"/>
    <property type="match status" value="1"/>
</dbReference>
<evidence type="ECO:0000313" key="7">
    <source>
        <dbReference type="Proteomes" id="UP000663881"/>
    </source>
</evidence>
<dbReference type="InterPro" id="IPR056072">
    <property type="entry name" value="SNTX_MACPF/CDC-like_dom"/>
</dbReference>
<dbReference type="InterPro" id="IPR011042">
    <property type="entry name" value="6-blade_b-propeller_TolB-like"/>
</dbReference>
<evidence type="ECO:0000313" key="6">
    <source>
        <dbReference type="EMBL" id="CAF3829223.1"/>
    </source>
</evidence>
<dbReference type="InterPro" id="IPR011992">
    <property type="entry name" value="EF-hand-dom_pair"/>
</dbReference>
<reference evidence="6" key="1">
    <citation type="submission" date="2021-02" db="EMBL/GenBank/DDBJ databases">
        <authorList>
            <person name="Nowell W R."/>
        </authorList>
    </citation>
    <scope>NUCLEOTIDE SEQUENCE</scope>
</reference>
<evidence type="ECO:0000259" key="3">
    <source>
        <dbReference type="PROSITE" id="PS50802"/>
    </source>
</evidence>
<protein>
    <recommendedName>
        <fullName evidence="3">OTU domain-containing protein</fullName>
    </recommendedName>
</protein>
<name>A0A819D4B8_9BILA</name>
<dbReference type="SUPFAM" id="SSF54001">
    <property type="entry name" value="Cysteine proteinases"/>
    <property type="match status" value="1"/>
</dbReference>
<dbReference type="Proteomes" id="UP000663845">
    <property type="component" value="Unassembled WGS sequence"/>
</dbReference>
<dbReference type="PROSITE" id="PS51125">
    <property type="entry name" value="NHL"/>
    <property type="match status" value="1"/>
</dbReference>
<dbReference type="PROSITE" id="PS50802">
    <property type="entry name" value="OTU"/>
    <property type="match status" value="1"/>
</dbReference>
<comment type="caution">
    <text evidence="6">The sequence shown here is derived from an EMBL/GenBank/DDBJ whole genome shotgun (WGS) entry which is preliminary data.</text>
</comment>
<dbReference type="InterPro" id="IPR052090">
    <property type="entry name" value="Cytolytic_pore-forming_toxin"/>
</dbReference>
<dbReference type="PANTHER" id="PTHR31594:SF14">
    <property type="entry name" value="FIBRONECTIN TYPE-III DOMAIN-CONTAINING PROTEIN"/>
    <property type="match status" value="1"/>
</dbReference>
<dbReference type="PRINTS" id="PR00450">
    <property type="entry name" value="RECOVERIN"/>
</dbReference>
<evidence type="ECO:0000313" key="4">
    <source>
        <dbReference type="EMBL" id="CAF0742122.1"/>
    </source>
</evidence>
<dbReference type="AlphaFoldDB" id="A0A819D4B8"/>
<feature type="domain" description="OTU" evidence="3">
    <location>
        <begin position="22"/>
        <end position="150"/>
    </location>
</feature>
<evidence type="ECO:0000313" key="5">
    <source>
        <dbReference type="EMBL" id="CAF0779708.1"/>
    </source>
</evidence>
<sequence length="1225" mass="140512">MKNETNDKLSTVSIENPVSSVYQQQQVPADNSCLFTTLNFIINNGNFDVENAHDTNIRLRNDLACMIENDPVTYTDVVLERPRDEYIQWIQQPNSWGGNIEIGLFATFHGIEVRVLDVINSRIIPIGPTDAIYCAYVAYNGTHYEPLYSQNPSGQNRTTRFLCDNNLSNIDQQMINQFCQSSGTSKNNLMESDEVIERQAIGRLEGLGSLYDIRTDQFVLGNLFEKELPVSFLKCYDCANVRYWLDFHNSEKETLDKLNIEADLKLSLMAGLVHVGESAKYLTQTKRNSHTVRGTFIYQIKTKREHLSLSMEKLCEYFSSYAFQDSNATHAVVGITWGANVAATFEQIAENSDEKEQIEGMLKASFANVEIGIKGKADLNCNKQEKLDVTSLKIFFSGDALTNKCPQTIEGIMSVCEDVPNLIKSTNNGKGIQLIYTLCSLEQIAKIAKVKNNISRLIQDVSLKIINRLGNIFEQMNNQQKKLNDFFHDIKPWTKYIPRQWLDLIETKISNFNDEESELKGEISKLLVAIRSNKSEESEMIKLIRGFCNHSCSCIEIEKFLEKNKYIENKINNLKRISPNKNELLEKIHSIEDYIEDYIEDNDIYLLHICEEWVNQNKKNSLKQIKYFNNLKNNEKDNKNAKFWVIDYDLQSHLVKESTKSAICYYSRNGSIESRDVLKDSLCNLSTEQINLILKENPNLVERDLKNKFQEFINDYPDGELSKEDFIKELKKLFPKGDPKEFCKLAFKTIYKDNNDKINFSEFMTAVAITSSSDPEIRLHLIFSVLDYDHSKRIGVKYIGKFIETIQELNNGSSSVNIPKAESIAEQIMKICNKYPVTENEFIKCCKKNKEIARAFLPNLIKTEIKEIQTKKNQSQQFGITVAGGNKQGNDLNQLFHPCGIFIDNDKSIYIADSDNHRIVKWKFNSKTGQITAGGNGQGNENNQLNQPTDIIFDKKNNSFIISDHRNRRVIRYFFDKNQTNQEIIISNIKCYGLAIDKNGFIYVSDCENHDVRRWKKGDKEGELVAGGNGQGNHLNQLNYPTYIFIDENYSLYISDYYNHRVMKWKRDATEGIIVAGGNGEGNDLKRLSRPRGVIVDHLSQIYVADSHNHRVMRWCEGKEEGEIVVDGNGGRDELNQLNYPTGLSFDIEGNLYVVDCFNHRIQKVDIHSKFNLYRSLNKLTSQMSDYDVNIQEIQKSSLLKEQNQLTTSSNIGEANKSTGEFIDR</sequence>
<dbReference type="EMBL" id="CAJNOG010000009">
    <property type="protein sequence ID" value="CAF0742122.1"/>
    <property type="molecule type" value="Genomic_DNA"/>
</dbReference>
<proteinExistence type="predicted"/>
<dbReference type="Gene3D" id="3.90.70.80">
    <property type="match status" value="1"/>
</dbReference>
<dbReference type="CDD" id="cd05819">
    <property type="entry name" value="NHL"/>
    <property type="match status" value="1"/>
</dbReference>
<dbReference type="InterPro" id="IPR001258">
    <property type="entry name" value="NHL_repeat"/>
</dbReference>
<dbReference type="Gene3D" id="2.120.10.30">
    <property type="entry name" value="TolB, C-terminal domain"/>
    <property type="match status" value="2"/>
</dbReference>
<dbReference type="EMBL" id="CAJOAY010001334">
    <property type="protein sequence ID" value="CAF3829223.1"/>
    <property type="molecule type" value="Genomic_DNA"/>
</dbReference>
<dbReference type="SUPFAM" id="SSF47473">
    <property type="entry name" value="EF-hand"/>
    <property type="match status" value="1"/>
</dbReference>
<evidence type="ECO:0000256" key="1">
    <source>
        <dbReference type="ARBA" id="ARBA00022737"/>
    </source>
</evidence>
<dbReference type="InterPro" id="IPR038765">
    <property type="entry name" value="Papain-like_cys_pep_sf"/>
</dbReference>
<gene>
    <name evidence="4" type="ORF">JYZ213_LOCUS1945</name>
    <name evidence="6" type="ORF">OKA104_LOCUS20183</name>
    <name evidence="5" type="ORF">VCS650_LOCUS2860</name>
</gene>
<dbReference type="Gene3D" id="2.40.10.500">
    <property type="match status" value="1"/>
</dbReference>
<dbReference type="Gene3D" id="1.10.238.10">
    <property type="entry name" value="EF-hand"/>
    <property type="match status" value="1"/>
</dbReference>
<dbReference type="EMBL" id="CAJNON010000014">
    <property type="protein sequence ID" value="CAF0779708.1"/>
    <property type="molecule type" value="Genomic_DNA"/>
</dbReference>
<dbReference type="SUPFAM" id="SSF63829">
    <property type="entry name" value="Calcium-dependent phosphotriesterase"/>
    <property type="match status" value="1"/>
</dbReference>
<dbReference type="Pfam" id="PF24674">
    <property type="entry name" value="MACPF_SNTX"/>
    <property type="match status" value="1"/>
</dbReference>
<keyword evidence="1" id="KW-0677">Repeat</keyword>
<dbReference type="OrthoDB" id="65596at2759"/>